<keyword evidence="5" id="KW-1185">Reference proteome</keyword>
<dbReference type="RefSeq" id="WP_120109638.1">
    <property type="nucleotide sequence ID" value="NZ_RAHJ01000018.1"/>
</dbReference>
<feature type="domain" description="Peptidase C51" evidence="3">
    <location>
        <begin position="22"/>
        <end position="147"/>
    </location>
</feature>
<feature type="signal peptide" evidence="2">
    <location>
        <begin position="1"/>
        <end position="22"/>
    </location>
</feature>
<evidence type="ECO:0000259" key="3">
    <source>
        <dbReference type="PROSITE" id="PS50911"/>
    </source>
</evidence>
<protein>
    <submittedName>
        <fullName evidence="4">CHAP domain-containing protein</fullName>
    </submittedName>
</protein>
<dbReference type="SUPFAM" id="SSF54001">
    <property type="entry name" value="Cysteine proteinases"/>
    <property type="match status" value="1"/>
</dbReference>
<reference evidence="4 5" key="1">
    <citation type="submission" date="2018-09" db="EMBL/GenBank/DDBJ databases">
        <title>Altererythrobacter sp.Ery1 and Ery12, the genome sequencing of novel strains in genus Alterythrobacter.</title>
        <authorList>
            <person name="Cheng H."/>
            <person name="Wu Y.-H."/>
            <person name="Fang C."/>
            <person name="Xu X.-W."/>
        </authorList>
    </citation>
    <scope>NUCLEOTIDE SEQUENCE [LARGE SCALE GENOMIC DNA]</scope>
    <source>
        <strain evidence="4 5">Ery12</strain>
    </source>
</reference>
<accession>A0A419R365</accession>
<dbReference type="Pfam" id="PF05257">
    <property type="entry name" value="CHAP"/>
    <property type="match status" value="1"/>
</dbReference>
<evidence type="ECO:0000256" key="2">
    <source>
        <dbReference type="SAM" id="SignalP"/>
    </source>
</evidence>
<dbReference type="OrthoDB" id="7279151at2"/>
<dbReference type="Gene3D" id="3.90.1720.10">
    <property type="entry name" value="endopeptidase domain like (from Nostoc punctiforme)"/>
    <property type="match status" value="1"/>
</dbReference>
<sequence length="273" mass="29212">MKVTTSIFALAIACVATSPVLADSADFDVPAGGSVGSGVELPPYLQCVPYARERTGVKIYGDALTWWDKAAGRYKRGNRPKKGAVMAFTPYRNMQLGHVAAVAKVIDSRTVLLDHANWSPINGRRGQIERGVKAVDVSPANDWSEVRVWYDPIQGLGRTEWPVAGFIYPDRDTSGNADFAPRTTIAAATPAPAVVPVASTPRPARAPSREFLSAFADIGAPKASSVPRQSLTRRTVASAPARVAMAAPTPRRETRTQAASNDPISAALARYDR</sequence>
<dbReference type="InterPro" id="IPR038765">
    <property type="entry name" value="Papain-like_cys_pep_sf"/>
</dbReference>
<organism evidence="4 5">
    <name type="scientific">Tsuneonella suprasediminis</name>
    <dbReference type="NCBI Taxonomy" id="2306996"/>
    <lineage>
        <taxon>Bacteria</taxon>
        <taxon>Pseudomonadati</taxon>
        <taxon>Pseudomonadota</taxon>
        <taxon>Alphaproteobacteria</taxon>
        <taxon>Sphingomonadales</taxon>
        <taxon>Erythrobacteraceae</taxon>
        <taxon>Tsuneonella</taxon>
    </lineage>
</organism>
<evidence type="ECO:0000256" key="1">
    <source>
        <dbReference type="SAM" id="MobiDB-lite"/>
    </source>
</evidence>
<dbReference type="AlphaFoldDB" id="A0A419R365"/>
<gene>
    <name evidence="4" type="ORF">D6858_08745</name>
</gene>
<dbReference type="EMBL" id="RAHJ01000018">
    <property type="protein sequence ID" value="RJX68269.1"/>
    <property type="molecule type" value="Genomic_DNA"/>
</dbReference>
<dbReference type="PROSITE" id="PS50911">
    <property type="entry name" value="CHAP"/>
    <property type="match status" value="1"/>
</dbReference>
<feature type="chain" id="PRO_5019456593" evidence="2">
    <location>
        <begin position="23"/>
        <end position="273"/>
    </location>
</feature>
<feature type="compositionally biased region" description="Low complexity" evidence="1">
    <location>
        <begin position="237"/>
        <end position="249"/>
    </location>
</feature>
<keyword evidence="2" id="KW-0732">Signal</keyword>
<comment type="caution">
    <text evidence="4">The sequence shown here is derived from an EMBL/GenBank/DDBJ whole genome shotgun (WGS) entry which is preliminary data.</text>
</comment>
<evidence type="ECO:0000313" key="5">
    <source>
        <dbReference type="Proteomes" id="UP000284322"/>
    </source>
</evidence>
<dbReference type="InterPro" id="IPR007921">
    <property type="entry name" value="CHAP_dom"/>
</dbReference>
<feature type="region of interest" description="Disordered" evidence="1">
    <location>
        <begin position="237"/>
        <end position="273"/>
    </location>
</feature>
<evidence type="ECO:0000313" key="4">
    <source>
        <dbReference type="EMBL" id="RJX68269.1"/>
    </source>
</evidence>
<proteinExistence type="predicted"/>
<name>A0A419R365_9SPHN</name>
<dbReference type="Proteomes" id="UP000284322">
    <property type="component" value="Unassembled WGS sequence"/>
</dbReference>